<reference evidence="1" key="1">
    <citation type="thesis" date="2021" institute="BYU ScholarsArchive" country="Provo, UT, USA">
        <title>Applications of and Algorithms for Genome Assembly and Genomic Analyses with an Emphasis on Marine Teleosts.</title>
        <authorList>
            <person name="Pickett B.D."/>
        </authorList>
    </citation>
    <scope>NUCLEOTIDE SEQUENCE</scope>
    <source>
        <strain evidence="1">HI-2016</strain>
    </source>
</reference>
<proteinExistence type="predicted"/>
<gene>
    <name evidence="1" type="ORF">JZ751_009320</name>
</gene>
<evidence type="ECO:0000313" key="1">
    <source>
        <dbReference type="EMBL" id="KAG9334004.1"/>
    </source>
</evidence>
<dbReference type="AlphaFoldDB" id="A0A8T2N1M3"/>
<sequence>MLRNWIRPKASISCLVMRVCVDVSVSHFCLKEEGLFLWGGGGGLFDKEILMTFTAALSLSVLEHLESVANGNTSGCSAVAP</sequence>
<keyword evidence="2" id="KW-1185">Reference proteome</keyword>
<name>A0A8T2N1M3_9TELE</name>
<dbReference type="EMBL" id="JAFBMS010000167">
    <property type="protein sequence ID" value="KAG9334004.1"/>
    <property type="molecule type" value="Genomic_DNA"/>
</dbReference>
<dbReference type="Proteomes" id="UP000824540">
    <property type="component" value="Unassembled WGS sequence"/>
</dbReference>
<accession>A0A8T2N1M3</accession>
<evidence type="ECO:0000313" key="2">
    <source>
        <dbReference type="Proteomes" id="UP000824540"/>
    </source>
</evidence>
<protein>
    <submittedName>
        <fullName evidence="1">Uncharacterized protein</fullName>
    </submittedName>
</protein>
<organism evidence="1 2">
    <name type="scientific">Albula glossodonta</name>
    <name type="common">roundjaw bonefish</name>
    <dbReference type="NCBI Taxonomy" id="121402"/>
    <lineage>
        <taxon>Eukaryota</taxon>
        <taxon>Metazoa</taxon>
        <taxon>Chordata</taxon>
        <taxon>Craniata</taxon>
        <taxon>Vertebrata</taxon>
        <taxon>Euteleostomi</taxon>
        <taxon>Actinopterygii</taxon>
        <taxon>Neopterygii</taxon>
        <taxon>Teleostei</taxon>
        <taxon>Albuliformes</taxon>
        <taxon>Albulidae</taxon>
        <taxon>Albula</taxon>
    </lineage>
</organism>
<comment type="caution">
    <text evidence="1">The sequence shown here is derived from an EMBL/GenBank/DDBJ whole genome shotgun (WGS) entry which is preliminary data.</text>
</comment>